<dbReference type="EMBL" id="CP069116">
    <property type="protein sequence ID" value="QSS66989.1"/>
    <property type="molecule type" value="Genomic_DNA"/>
</dbReference>
<protein>
    <submittedName>
        <fullName evidence="3">Pre-mRNA-splicing factor Cwc26</fullName>
    </submittedName>
</protein>
<accession>A0A8A1MMD0</accession>
<feature type="region of interest" description="Disordered" evidence="2">
    <location>
        <begin position="323"/>
        <end position="401"/>
    </location>
</feature>
<organism evidence="3 4">
    <name type="scientific">Ajellomyces capsulatus</name>
    <name type="common">Darling's disease fungus</name>
    <name type="synonym">Histoplasma capsulatum</name>
    <dbReference type="NCBI Taxonomy" id="5037"/>
    <lineage>
        <taxon>Eukaryota</taxon>
        <taxon>Fungi</taxon>
        <taxon>Dikarya</taxon>
        <taxon>Ascomycota</taxon>
        <taxon>Pezizomycotina</taxon>
        <taxon>Eurotiomycetes</taxon>
        <taxon>Eurotiomycetidae</taxon>
        <taxon>Onygenales</taxon>
        <taxon>Ajellomycetaceae</taxon>
        <taxon>Histoplasma</taxon>
    </lineage>
</organism>
<gene>
    <name evidence="3" type="primary">CWC26</name>
    <name evidence="3" type="ORF">I7I51_03201</name>
</gene>
<feature type="compositionally biased region" description="Polar residues" evidence="2">
    <location>
        <begin position="98"/>
        <end position="109"/>
    </location>
</feature>
<dbReference type="VEuPathDB" id="FungiDB:I7I51_03201"/>
<evidence type="ECO:0000256" key="2">
    <source>
        <dbReference type="SAM" id="MobiDB-lite"/>
    </source>
</evidence>
<evidence type="ECO:0000313" key="4">
    <source>
        <dbReference type="Proteomes" id="UP000663671"/>
    </source>
</evidence>
<evidence type="ECO:0000256" key="1">
    <source>
        <dbReference type="ARBA" id="ARBA00011069"/>
    </source>
</evidence>
<feature type="compositionally biased region" description="Low complexity" evidence="2">
    <location>
        <begin position="77"/>
        <end position="97"/>
    </location>
</feature>
<dbReference type="OrthoDB" id="6022at2759"/>
<feature type="region of interest" description="Disordered" evidence="2">
    <location>
        <begin position="214"/>
        <end position="277"/>
    </location>
</feature>
<feature type="region of interest" description="Disordered" evidence="2">
    <location>
        <begin position="486"/>
        <end position="526"/>
    </location>
</feature>
<evidence type="ECO:0000313" key="3">
    <source>
        <dbReference type="EMBL" id="QSS66989.1"/>
    </source>
</evidence>
<dbReference type="GO" id="GO:0070274">
    <property type="term" value="C:RES complex"/>
    <property type="evidence" value="ECO:0007669"/>
    <property type="project" value="TreeGrafter"/>
</dbReference>
<reference evidence="3" key="1">
    <citation type="submission" date="2021-01" db="EMBL/GenBank/DDBJ databases">
        <title>Chromosome-level genome assembly of a human fungal pathogen reveals clustering of transcriptionally co-regulated genes.</title>
        <authorList>
            <person name="Voorhies M."/>
            <person name="Cohen S."/>
            <person name="Shea T.P."/>
            <person name="Petrus S."/>
            <person name="Munoz J.F."/>
            <person name="Poplawski S."/>
            <person name="Goldman W.E."/>
            <person name="Michael T."/>
            <person name="Cuomo C.A."/>
            <person name="Sil A."/>
            <person name="Beyhan S."/>
        </authorList>
    </citation>
    <scope>NUCLEOTIDE SEQUENCE</scope>
    <source>
        <strain evidence="3">WU24</strain>
    </source>
</reference>
<dbReference type="AlphaFoldDB" id="A0A8A1MMD0"/>
<dbReference type="InterPro" id="IPR051112">
    <property type="entry name" value="CWC26_splicing_factor"/>
</dbReference>
<proteinExistence type="inferred from homology"/>
<dbReference type="PANTHER" id="PTHR31809:SF0">
    <property type="entry name" value="BUD13 HOMOLOG"/>
    <property type="match status" value="1"/>
</dbReference>
<dbReference type="GO" id="GO:0005684">
    <property type="term" value="C:U2-type spliceosomal complex"/>
    <property type="evidence" value="ECO:0007669"/>
    <property type="project" value="TreeGrafter"/>
</dbReference>
<comment type="similarity">
    <text evidence="1">Belongs to the CWC26 family.</text>
</comment>
<name>A0A8A1MMD0_AJECA</name>
<feature type="compositionally biased region" description="Low complexity" evidence="2">
    <location>
        <begin position="486"/>
        <end position="497"/>
    </location>
</feature>
<dbReference type="PANTHER" id="PTHR31809">
    <property type="entry name" value="BUD13 HOMOLOG"/>
    <property type="match status" value="1"/>
</dbReference>
<feature type="region of interest" description="Disordered" evidence="2">
    <location>
        <begin position="77"/>
        <end position="113"/>
    </location>
</feature>
<dbReference type="Pfam" id="PF09736">
    <property type="entry name" value="Bud13"/>
    <property type="match status" value="1"/>
</dbReference>
<dbReference type="GO" id="GO:0000398">
    <property type="term" value="P:mRNA splicing, via spliceosome"/>
    <property type="evidence" value="ECO:0007669"/>
    <property type="project" value="TreeGrafter"/>
</dbReference>
<dbReference type="InterPro" id="IPR018609">
    <property type="entry name" value="Bud13"/>
</dbReference>
<dbReference type="Proteomes" id="UP000663671">
    <property type="component" value="Chromosome 6"/>
</dbReference>
<dbReference type="GO" id="GO:0003723">
    <property type="term" value="F:RNA binding"/>
    <property type="evidence" value="ECO:0007669"/>
    <property type="project" value="TreeGrafter"/>
</dbReference>
<sequence>MRTVNLELLIPSIPDSRTSVCRVRDNSRIIPVFLFPAGLTTGFQTAREQRKSPSSTLEGVGIPGPPIIHLHVCSRLPPASSASPSDASPSSSRGSRSGNHPNRPSSTAYSPMLSTCTSTPSSASAAACLAAEPGPLCPDFFSHTALYHHSASSERAMTGSSKSQRVFGVDNTRLQLVKLPANYPLATSTIILSTSTSTLTMSLAAYLAKNYLTADTPSTSDRPKKKRKKNKHSDQDAGTAGLIIADDDPPDLRASCTKPKRHGSGRANDGEDEDSPYTIAETGYSAEFRKSKKSSWKTVGGPVAPSNAEQAAADAILASAAAERAAQAQESEEKPVIAEGGDVDGDGGLRMESGARAGLQTAAETEAMVAAQQRKRERESLAMKKSSKAGGNAGGGLESETIYRDASGRIINVAMKRAEARRAAEAAAKDALTGDVQRREREARREAVREAKYMPLARTAEDEEMNAELKARVRWNDPAAEFLTSTKSTGSAGAGAAVDGRKGAKKVYTGPAAPNRYGIRPGHRWDGVDRGNGFERQWFEARNKVKMREGLEYAWAMDE</sequence>